<accession>G0WFB6</accession>
<protein>
    <submittedName>
        <fullName evidence="3">Uncharacterized protein</fullName>
    </submittedName>
</protein>
<keyword evidence="2" id="KW-1133">Transmembrane helix</keyword>
<evidence type="ECO:0000313" key="3">
    <source>
        <dbReference type="EMBL" id="CCD26477.1"/>
    </source>
</evidence>
<dbReference type="OrthoDB" id="4070395at2759"/>
<dbReference type="STRING" id="1071378.G0WFB6"/>
<dbReference type="eggNOG" id="ENOG502SE7V">
    <property type="taxonomic scope" value="Eukaryota"/>
</dbReference>
<dbReference type="Proteomes" id="UP000000689">
    <property type="component" value="Chromosome 8"/>
</dbReference>
<organism evidence="3 4">
    <name type="scientific">Naumovozyma dairenensis (strain ATCC 10597 / BCRC 20456 / CBS 421 / NBRC 0211 / NRRL Y-12639)</name>
    <name type="common">Saccharomyces dairenensis</name>
    <dbReference type="NCBI Taxonomy" id="1071378"/>
    <lineage>
        <taxon>Eukaryota</taxon>
        <taxon>Fungi</taxon>
        <taxon>Dikarya</taxon>
        <taxon>Ascomycota</taxon>
        <taxon>Saccharomycotina</taxon>
        <taxon>Saccharomycetes</taxon>
        <taxon>Saccharomycetales</taxon>
        <taxon>Saccharomycetaceae</taxon>
        <taxon>Naumovozyma</taxon>
    </lineage>
</organism>
<feature type="transmembrane region" description="Helical" evidence="2">
    <location>
        <begin position="195"/>
        <end position="218"/>
    </location>
</feature>
<evidence type="ECO:0000313" key="4">
    <source>
        <dbReference type="Proteomes" id="UP000000689"/>
    </source>
</evidence>
<reference evidence="3 4" key="1">
    <citation type="journal article" date="2011" name="Proc. Natl. Acad. Sci. U.S.A.">
        <title>Evolutionary erosion of yeast sex chromosomes by mating-type switching accidents.</title>
        <authorList>
            <person name="Gordon J.L."/>
            <person name="Armisen D."/>
            <person name="Proux-Wera E."/>
            <person name="Oheigeartaigh S.S."/>
            <person name="Byrne K.P."/>
            <person name="Wolfe K.H."/>
        </authorList>
    </citation>
    <scope>NUCLEOTIDE SEQUENCE [LARGE SCALE GENOMIC DNA]</scope>
    <source>
        <strain evidence="4">ATCC 10597 / BCRC 20456 / CBS 421 / NBRC 0211 / NRRL Y-12639</strain>
    </source>
</reference>
<dbReference type="KEGG" id="ndi:NDAI_0H03040"/>
<feature type="region of interest" description="Disordered" evidence="1">
    <location>
        <begin position="1"/>
        <end position="25"/>
    </location>
</feature>
<gene>
    <name evidence="3" type="primary">NDAI0H03040</name>
    <name evidence="3" type="ordered locus">NDAI_0H03040</name>
</gene>
<feature type="compositionally biased region" description="Acidic residues" evidence="1">
    <location>
        <begin position="50"/>
        <end position="84"/>
    </location>
</feature>
<dbReference type="EMBL" id="HE580274">
    <property type="protein sequence ID" value="CCD26477.1"/>
    <property type="molecule type" value="Genomic_DNA"/>
</dbReference>
<feature type="compositionally biased region" description="Basic and acidic residues" evidence="1">
    <location>
        <begin position="9"/>
        <end position="21"/>
    </location>
</feature>
<proteinExistence type="predicted"/>
<sequence length="245" mass="29404">MKYNPYCEEMEKKNSASERNHSKPFVEMLKREVASEYEEKIEAFPLGGIVEDEVEENLDPIEEVEDEDEEEEDDDENDEDEENENQGSDGDVRTTQTSFDSIDDKSQKELDPFELNNKFDKMVESIKNQENPLNESDLQTLLLTYTEETSKNLENQKDYKMLLKQLEIKVREKCIKIVFLLIDCLNEMETKTYEYFWISVLYLNFWFPKLATFLRYVFDRIKKNDSPYSIRFKFFTNIFTWFLLF</sequence>
<keyword evidence="2" id="KW-0812">Transmembrane</keyword>
<name>G0WFB6_NAUDC</name>
<dbReference type="RefSeq" id="XP_003671720.1">
    <property type="nucleotide sequence ID" value="XM_003671672.1"/>
</dbReference>
<dbReference type="HOGENOM" id="CLU_1133848_0_0_1"/>
<dbReference type="GeneID" id="11496008"/>
<keyword evidence="2" id="KW-0472">Membrane</keyword>
<evidence type="ECO:0000256" key="1">
    <source>
        <dbReference type="SAM" id="MobiDB-lite"/>
    </source>
</evidence>
<feature type="region of interest" description="Disordered" evidence="1">
    <location>
        <begin position="44"/>
        <end position="107"/>
    </location>
</feature>
<evidence type="ECO:0000256" key="2">
    <source>
        <dbReference type="SAM" id="Phobius"/>
    </source>
</evidence>
<dbReference type="AlphaFoldDB" id="G0WFB6"/>
<keyword evidence="4" id="KW-1185">Reference proteome</keyword>